<organism evidence="1 2">
    <name type="scientific">Aspergillus tanneri</name>
    <dbReference type="NCBI Taxonomy" id="1220188"/>
    <lineage>
        <taxon>Eukaryota</taxon>
        <taxon>Fungi</taxon>
        <taxon>Dikarya</taxon>
        <taxon>Ascomycota</taxon>
        <taxon>Pezizomycotina</taxon>
        <taxon>Eurotiomycetes</taxon>
        <taxon>Eurotiomycetidae</taxon>
        <taxon>Eurotiales</taxon>
        <taxon>Aspergillaceae</taxon>
        <taxon>Aspergillus</taxon>
        <taxon>Aspergillus subgen. Circumdati</taxon>
    </lineage>
</organism>
<dbReference type="Proteomes" id="UP000308092">
    <property type="component" value="Unassembled WGS sequence"/>
</dbReference>
<proteinExistence type="predicted"/>
<comment type="caution">
    <text evidence="1">The sequence shown here is derived from an EMBL/GenBank/DDBJ whole genome shotgun (WGS) entry which is preliminary data.</text>
</comment>
<gene>
    <name evidence="1" type="ORF">EYZ11_010255</name>
</gene>
<dbReference type="AlphaFoldDB" id="A0A4S3J5U3"/>
<name>A0A4S3J5U3_9EURO</name>
<accession>A0A4S3J5U3</accession>
<dbReference type="EMBL" id="SOSA01000538">
    <property type="protein sequence ID" value="THC90279.1"/>
    <property type="molecule type" value="Genomic_DNA"/>
</dbReference>
<keyword evidence="2" id="KW-1185">Reference proteome</keyword>
<evidence type="ECO:0000313" key="2">
    <source>
        <dbReference type="Proteomes" id="UP000308092"/>
    </source>
</evidence>
<protein>
    <submittedName>
        <fullName evidence="1">Uncharacterized protein</fullName>
    </submittedName>
</protein>
<sequence length="72" mass="8174">MYGSSHLCHDYNIAVPGKRSAIPVRKVGIFIPIAILVFPLNRSKVDTEINAYMDRDQYKDRSPITGWIPITL</sequence>
<reference evidence="1 2" key="1">
    <citation type="submission" date="2019-03" db="EMBL/GenBank/DDBJ databases">
        <title>The genome sequence of a newly discovered highly antifungal drug resistant Aspergillus species, Aspergillus tanneri NIH 1004.</title>
        <authorList>
            <person name="Mounaud S."/>
            <person name="Singh I."/>
            <person name="Joardar V."/>
            <person name="Pakala S."/>
            <person name="Pakala S."/>
            <person name="Venepally P."/>
            <person name="Hoover J."/>
            <person name="Nierman W."/>
            <person name="Chung J."/>
            <person name="Losada L."/>
        </authorList>
    </citation>
    <scope>NUCLEOTIDE SEQUENCE [LARGE SCALE GENOMIC DNA]</scope>
    <source>
        <strain evidence="1 2">NIH1004</strain>
    </source>
</reference>
<dbReference type="VEuPathDB" id="FungiDB:EYZ11_010255"/>
<evidence type="ECO:0000313" key="1">
    <source>
        <dbReference type="EMBL" id="THC90279.1"/>
    </source>
</evidence>